<dbReference type="RefSeq" id="WP_009851696.1">
    <property type="nucleotide sequence ID" value="NZ_DS022295.1"/>
</dbReference>
<keyword evidence="3" id="KW-1185">Reference proteome</keyword>
<evidence type="ECO:0000313" key="2">
    <source>
        <dbReference type="EMBL" id="EAU55075.1"/>
    </source>
</evidence>
<dbReference type="AlphaFoldDB" id="Q0F0F3"/>
<reference evidence="2 3" key="1">
    <citation type="submission" date="2006-09" db="EMBL/GenBank/DDBJ databases">
        <authorList>
            <person name="Emerson D."/>
            <person name="Ferriera S."/>
            <person name="Johnson J."/>
            <person name="Kravitz S."/>
            <person name="Halpern A."/>
            <person name="Remington K."/>
            <person name="Beeson K."/>
            <person name="Tran B."/>
            <person name="Rogers Y.-H."/>
            <person name="Friedman R."/>
            <person name="Venter J.C."/>
        </authorList>
    </citation>
    <scope>NUCLEOTIDE SEQUENCE [LARGE SCALE GENOMIC DNA]</scope>
    <source>
        <strain evidence="2 3">PV-1</strain>
    </source>
</reference>
<dbReference type="HOGENOM" id="CLU_1260719_0_0_0"/>
<dbReference type="GO" id="GO:0016491">
    <property type="term" value="F:oxidoreductase activity"/>
    <property type="evidence" value="ECO:0007669"/>
    <property type="project" value="InterPro"/>
</dbReference>
<accession>Q0F0F3</accession>
<protein>
    <submittedName>
        <fullName evidence="2">Dithiol-disulfide isomerase involved in polyketide biosynthesis-like protein</fullName>
    </submittedName>
</protein>
<organism evidence="2 3">
    <name type="scientific">Mariprofundus ferrooxydans PV-1</name>
    <dbReference type="NCBI Taxonomy" id="314345"/>
    <lineage>
        <taxon>Bacteria</taxon>
        <taxon>Pseudomonadati</taxon>
        <taxon>Pseudomonadota</taxon>
        <taxon>Candidatius Mariprofundia</taxon>
        <taxon>Mariprofundales</taxon>
        <taxon>Mariprofundaceae</taxon>
        <taxon>Mariprofundus</taxon>
    </lineage>
</organism>
<sequence length="219" mass="24318">MTKNISLTYYSDVLCVWAYISQARVDEVAAKFSDKVSIDYRFCSVFGDTAYKIETGWAERGSYAGFGDHLKEAVSEFTHIKLHPDIWQLNRPTSSMPAHILLKAVQRVDKGSCRAVLQELRLAFFERCLDISSRPVLNACLEAVGVPVNDVQEAIDSGAAYADLEADRRDQQILMVQGSPTFVLNEGRQKLYGNVGYGVIEANIKELLRSPAAGTASWC</sequence>
<dbReference type="Gene3D" id="3.40.30.10">
    <property type="entry name" value="Glutaredoxin"/>
    <property type="match status" value="1"/>
</dbReference>
<dbReference type="OrthoDB" id="5291619at2"/>
<dbReference type="InterPro" id="IPR001853">
    <property type="entry name" value="DSBA-like_thioredoxin_dom"/>
</dbReference>
<keyword evidence="2" id="KW-0413">Isomerase</keyword>
<evidence type="ECO:0000259" key="1">
    <source>
        <dbReference type="Pfam" id="PF01323"/>
    </source>
</evidence>
<dbReference type="Pfam" id="PF01323">
    <property type="entry name" value="DSBA"/>
    <property type="match status" value="1"/>
</dbReference>
<dbReference type="PANTHER" id="PTHR13887">
    <property type="entry name" value="GLUTATHIONE S-TRANSFERASE KAPPA"/>
    <property type="match status" value="1"/>
</dbReference>
<dbReference type="Proteomes" id="UP000005297">
    <property type="component" value="Unassembled WGS sequence"/>
</dbReference>
<feature type="domain" description="DSBA-like thioredoxin" evidence="1">
    <location>
        <begin position="8"/>
        <end position="199"/>
    </location>
</feature>
<evidence type="ECO:0000313" key="3">
    <source>
        <dbReference type="Proteomes" id="UP000005297"/>
    </source>
</evidence>
<dbReference type="SUPFAM" id="SSF52833">
    <property type="entry name" value="Thioredoxin-like"/>
    <property type="match status" value="1"/>
</dbReference>
<dbReference type="GO" id="GO:0016853">
    <property type="term" value="F:isomerase activity"/>
    <property type="evidence" value="ECO:0007669"/>
    <property type="project" value="UniProtKB-KW"/>
</dbReference>
<dbReference type="EMBL" id="AATS01000004">
    <property type="protein sequence ID" value="EAU55075.1"/>
    <property type="molecule type" value="Genomic_DNA"/>
</dbReference>
<dbReference type="InterPro" id="IPR036249">
    <property type="entry name" value="Thioredoxin-like_sf"/>
</dbReference>
<dbReference type="eggNOG" id="COG2761">
    <property type="taxonomic scope" value="Bacteria"/>
</dbReference>
<comment type="caution">
    <text evidence="2">The sequence shown here is derived from an EMBL/GenBank/DDBJ whole genome shotgun (WGS) entry which is preliminary data.</text>
</comment>
<name>Q0F0F3_9PROT</name>
<dbReference type="PANTHER" id="PTHR13887:SF41">
    <property type="entry name" value="THIOREDOXIN SUPERFAMILY PROTEIN"/>
    <property type="match status" value="1"/>
</dbReference>
<proteinExistence type="predicted"/>
<dbReference type="InParanoid" id="Q0F0F3"/>
<dbReference type="STRING" id="314344.AL013_10865"/>
<gene>
    <name evidence="2" type="ORF">SPV1_07019</name>
</gene>